<feature type="region of interest" description="Disordered" evidence="1">
    <location>
        <begin position="1"/>
        <end position="25"/>
    </location>
</feature>
<proteinExistence type="predicted"/>
<evidence type="ECO:0000313" key="2">
    <source>
        <dbReference type="EMBL" id="KAF7395079.1"/>
    </source>
</evidence>
<comment type="caution">
    <text evidence="2">The sequence shown here is derived from an EMBL/GenBank/DDBJ whole genome shotgun (WGS) entry which is preliminary data.</text>
</comment>
<accession>A0A834JUW1</accession>
<keyword evidence="3" id="KW-1185">Reference proteome</keyword>
<sequence length="102" mass="11617">MEEGLALPRDNSRRLGRRCSSSGRSDTHSLNVIAVVNELRGRFESEFPALRFSRQSIKERLTGRWLNGSVRGWANRNEALTEIRFQSEITALPVKLSHYCGN</sequence>
<dbReference type="AlphaFoldDB" id="A0A834JUW1"/>
<dbReference type="Proteomes" id="UP000614350">
    <property type="component" value="Unassembled WGS sequence"/>
</dbReference>
<protein>
    <submittedName>
        <fullName evidence="2">Uncharacterized protein</fullName>
    </submittedName>
</protein>
<reference evidence="2" key="1">
    <citation type="journal article" date="2020" name="G3 (Bethesda)">
        <title>High-Quality Assemblies for Three Invasive Social Wasps from the &lt;i&gt;Vespula&lt;/i&gt; Genus.</title>
        <authorList>
            <person name="Harrop T.W.R."/>
            <person name="Guhlin J."/>
            <person name="McLaughlin G.M."/>
            <person name="Permina E."/>
            <person name="Stockwell P."/>
            <person name="Gilligan J."/>
            <person name="Le Lec M.F."/>
            <person name="Gruber M.A.M."/>
            <person name="Quinn O."/>
            <person name="Lovegrove M."/>
            <person name="Duncan E.J."/>
            <person name="Remnant E.J."/>
            <person name="Van Eeckhoven J."/>
            <person name="Graham B."/>
            <person name="Knapp R.A."/>
            <person name="Langford K.W."/>
            <person name="Kronenberg Z."/>
            <person name="Press M.O."/>
            <person name="Eacker S.M."/>
            <person name="Wilson-Rankin E.E."/>
            <person name="Purcell J."/>
            <person name="Lester P.J."/>
            <person name="Dearden P.K."/>
        </authorList>
    </citation>
    <scope>NUCLEOTIDE SEQUENCE</scope>
    <source>
        <strain evidence="2">Marl-1</strain>
    </source>
</reference>
<name>A0A834JUW1_VESVU</name>
<dbReference type="EMBL" id="JACSEA010000008">
    <property type="protein sequence ID" value="KAF7395079.1"/>
    <property type="molecule type" value="Genomic_DNA"/>
</dbReference>
<evidence type="ECO:0000256" key="1">
    <source>
        <dbReference type="SAM" id="MobiDB-lite"/>
    </source>
</evidence>
<gene>
    <name evidence="2" type="ORF">HZH66_008253</name>
</gene>
<evidence type="ECO:0000313" key="3">
    <source>
        <dbReference type="Proteomes" id="UP000614350"/>
    </source>
</evidence>
<organism evidence="2 3">
    <name type="scientific">Vespula vulgaris</name>
    <name type="common">Yellow jacket</name>
    <name type="synonym">Wasp</name>
    <dbReference type="NCBI Taxonomy" id="7454"/>
    <lineage>
        <taxon>Eukaryota</taxon>
        <taxon>Metazoa</taxon>
        <taxon>Ecdysozoa</taxon>
        <taxon>Arthropoda</taxon>
        <taxon>Hexapoda</taxon>
        <taxon>Insecta</taxon>
        <taxon>Pterygota</taxon>
        <taxon>Neoptera</taxon>
        <taxon>Endopterygota</taxon>
        <taxon>Hymenoptera</taxon>
        <taxon>Apocrita</taxon>
        <taxon>Aculeata</taxon>
        <taxon>Vespoidea</taxon>
        <taxon>Vespidae</taxon>
        <taxon>Vespinae</taxon>
        <taxon>Vespula</taxon>
    </lineage>
</organism>